<reference evidence="3 4" key="1">
    <citation type="journal article" date="2018" name="Nat. Biotechnol.">
        <title>A standardized bacterial taxonomy based on genome phylogeny substantially revises the tree of life.</title>
        <authorList>
            <person name="Parks D.H."/>
            <person name="Chuvochina M."/>
            <person name="Waite D.W."/>
            <person name="Rinke C."/>
            <person name="Skarshewski A."/>
            <person name="Chaumeil P.A."/>
            <person name="Hugenholtz P."/>
        </authorList>
    </citation>
    <scope>NUCLEOTIDE SEQUENCE [LARGE SCALE GENOMIC DNA]</scope>
    <source>
        <strain evidence="3">UBA8844</strain>
    </source>
</reference>
<sequence length="161" mass="17602">MAMAIPMLLPFAASAIGGISSAISGNREQKKANQLAEKQRQFEEQRWNEGGQFRNAGAQMLNRQIDPAAMTQLFADPGNPYASTTQFQPLWKASEMQAAPQANPQQQQANDLRVVAAGVRNPRIQRMMNDAAQKMTAASAPQDRAQLEAFSQTMVPSGGRR</sequence>
<accession>A0A3D4V7V5</accession>
<protein>
    <recommendedName>
        <fullName evidence="5">DNA pilot protein</fullName>
    </recommendedName>
</protein>
<organism evidence="3 4">
    <name type="scientific">Gemmatimonas aurantiaca</name>
    <dbReference type="NCBI Taxonomy" id="173480"/>
    <lineage>
        <taxon>Bacteria</taxon>
        <taxon>Pseudomonadati</taxon>
        <taxon>Gemmatimonadota</taxon>
        <taxon>Gemmatimonadia</taxon>
        <taxon>Gemmatimonadales</taxon>
        <taxon>Gemmatimonadaceae</taxon>
        <taxon>Gemmatimonas</taxon>
    </lineage>
</organism>
<keyword evidence="2" id="KW-0732">Signal</keyword>
<evidence type="ECO:0000256" key="2">
    <source>
        <dbReference type="SAM" id="SignalP"/>
    </source>
</evidence>
<dbReference type="Proteomes" id="UP000264071">
    <property type="component" value="Unassembled WGS sequence"/>
</dbReference>
<comment type="caution">
    <text evidence="3">The sequence shown here is derived from an EMBL/GenBank/DDBJ whole genome shotgun (WGS) entry which is preliminary data.</text>
</comment>
<evidence type="ECO:0000313" key="4">
    <source>
        <dbReference type="Proteomes" id="UP000264071"/>
    </source>
</evidence>
<dbReference type="EMBL" id="DPIY01000007">
    <property type="protein sequence ID" value="HCT57229.1"/>
    <property type="molecule type" value="Genomic_DNA"/>
</dbReference>
<feature type="chain" id="PRO_5017761124" description="DNA pilot protein" evidence="2">
    <location>
        <begin position="16"/>
        <end position="161"/>
    </location>
</feature>
<gene>
    <name evidence="3" type="ORF">DGD08_08455</name>
</gene>
<proteinExistence type="predicted"/>
<name>A0A3D4V7V5_9BACT</name>
<dbReference type="AlphaFoldDB" id="A0A3D4V7V5"/>
<evidence type="ECO:0000256" key="1">
    <source>
        <dbReference type="SAM" id="MobiDB-lite"/>
    </source>
</evidence>
<feature type="region of interest" description="Disordered" evidence="1">
    <location>
        <begin position="132"/>
        <end position="161"/>
    </location>
</feature>
<evidence type="ECO:0000313" key="3">
    <source>
        <dbReference type="EMBL" id="HCT57229.1"/>
    </source>
</evidence>
<evidence type="ECO:0008006" key="5">
    <source>
        <dbReference type="Google" id="ProtNLM"/>
    </source>
</evidence>
<feature type="signal peptide" evidence="2">
    <location>
        <begin position="1"/>
        <end position="15"/>
    </location>
</feature>